<keyword evidence="2" id="KW-1185">Reference proteome</keyword>
<accession>A0A2R6WD69</accession>
<proteinExistence type="predicted"/>
<dbReference type="AlphaFoldDB" id="A0A2R6WD69"/>
<sequence length="155" mass="17391">MSSRGPVCLPAYDNDKFHANLMKTQFGQPADGPVFYFCRRRENSRGRCYQKANIVECYLGWSCGGRARFGDKEGIGGIRGDRLQASRMEELRSVVRNNNLPLGGVGWCRACRALTGKSESSRSYNDSKLTEAFMLIRLHSRRTDIVHGSGRIIPV</sequence>
<evidence type="ECO:0000313" key="2">
    <source>
        <dbReference type="Proteomes" id="UP000244005"/>
    </source>
</evidence>
<protein>
    <submittedName>
        <fullName evidence="1">Uncharacterized protein</fullName>
    </submittedName>
</protein>
<dbReference type="EMBL" id="KZ772779">
    <property type="protein sequence ID" value="PTQ31782.1"/>
    <property type="molecule type" value="Genomic_DNA"/>
</dbReference>
<reference evidence="2" key="1">
    <citation type="journal article" date="2017" name="Cell">
        <title>Insights into land plant evolution garnered from the Marchantia polymorpha genome.</title>
        <authorList>
            <person name="Bowman J.L."/>
            <person name="Kohchi T."/>
            <person name="Yamato K.T."/>
            <person name="Jenkins J."/>
            <person name="Shu S."/>
            <person name="Ishizaki K."/>
            <person name="Yamaoka S."/>
            <person name="Nishihama R."/>
            <person name="Nakamura Y."/>
            <person name="Berger F."/>
            <person name="Adam C."/>
            <person name="Aki S.S."/>
            <person name="Althoff F."/>
            <person name="Araki T."/>
            <person name="Arteaga-Vazquez M.A."/>
            <person name="Balasubrmanian S."/>
            <person name="Barry K."/>
            <person name="Bauer D."/>
            <person name="Boehm C.R."/>
            <person name="Briginshaw L."/>
            <person name="Caballero-Perez J."/>
            <person name="Catarino B."/>
            <person name="Chen F."/>
            <person name="Chiyoda S."/>
            <person name="Chovatia M."/>
            <person name="Davies K.M."/>
            <person name="Delmans M."/>
            <person name="Demura T."/>
            <person name="Dierschke T."/>
            <person name="Dolan L."/>
            <person name="Dorantes-Acosta A.E."/>
            <person name="Eklund D.M."/>
            <person name="Florent S.N."/>
            <person name="Flores-Sandoval E."/>
            <person name="Fujiyama A."/>
            <person name="Fukuzawa H."/>
            <person name="Galik B."/>
            <person name="Grimanelli D."/>
            <person name="Grimwood J."/>
            <person name="Grossniklaus U."/>
            <person name="Hamada T."/>
            <person name="Haseloff J."/>
            <person name="Hetherington A.J."/>
            <person name="Higo A."/>
            <person name="Hirakawa Y."/>
            <person name="Hundley H.N."/>
            <person name="Ikeda Y."/>
            <person name="Inoue K."/>
            <person name="Inoue S.I."/>
            <person name="Ishida S."/>
            <person name="Jia Q."/>
            <person name="Kakita M."/>
            <person name="Kanazawa T."/>
            <person name="Kawai Y."/>
            <person name="Kawashima T."/>
            <person name="Kennedy M."/>
            <person name="Kinose K."/>
            <person name="Kinoshita T."/>
            <person name="Kohara Y."/>
            <person name="Koide E."/>
            <person name="Komatsu K."/>
            <person name="Kopischke S."/>
            <person name="Kubo M."/>
            <person name="Kyozuka J."/>
            <person name="Lagercrantz U."/>
            <person name="Lin S.S."/>
            <person name="Lindquist E."/>
            <person name="Lipzen A.M."/>
            <person name="Lu C.W."/>
            <person name="De Luna E."/>
            <person name="Martienssen R.A."/>
            <person name="Minamino N."/>
            <person name="Mizutani M."/>
            <person name="Mizutani M."/>
            <person name="Mochizuki N."/>
            <person name="Monte I."/>
            <person name="Mosher R."/>
            <person name="Nagasaki H."/>
            <person name="Nakagami H."/>
            <person name="Naramoto S."/>
            <person name="Nishitani K."/>
            <person name="Ohtani M."/>
            <person name="Okamoto T."/>
            <person name="Okumura M."/>
            <person name="Phillips J."/>
            <person name="Pollak B."/>
            <person name="Reinders A."/>
            <person name="Rovekamp M."/>
            <person name="Sano R."/>
            <person name="Sawa S."/>
            <person name="Schmid M.W."/>
            <person name="Shirakawa M."/>
            <person name="Solano R."/>
            <person name="Spunde A."/>
            <person name="Suetsugu N."/>
            <person name="Sugano S."/>
            <person name="Sugiyama A."/>
            <person name="Sun R."/>
            <person name="Suzuki Y."/>
            <person name="Takenaka M."/>
            <person name="Takezawa D."/>
            <person name="Tomogane H."/>
            <person name="Tsuzuki M."/>
            <person name="Ueda T."/>
            <person name="Umeda M."/>
            <person name="Ward J.M."/>
            <person name="Watanabe Y."/>
            <person name="Yazaki K."/>
            <person name="Yokoyama R."/>
            <person name="Yoshitake Y."/>
            <person name="Yotsui I."/>
            <person name="Zachgo S."/>
            <person name="Schmutz J."/>
        </authorList>
    </citation>
    <scope>NUCLEOTIDE SEQUENCE [LARGE SCALE GENOMIC DNA]</scope>
    <source>
        <strain evidence="2">Tak-1</strain>
    </source>
</reference>
<gene>
    <name evidence="1" type="ORF">MARPO_0107s0049</name>
</gene>
<organism evidence="1 2">
    <name type="scientific">Marchantia polymorpha</name>
    <name type="common">Common liverwort</name>
    <name type="synonym">Marchantia aquatica</name>
    <dbReference type="NCBI Taxonomy" id="3197"/>
    <lineage>
        <taxon>Eukaryota</taxon>
        <taxon>Viridiplantae</taxon>
        <taxon>Streptophyta</taxon>
        <taxon>Embryophyta</taxon>
        <taxon>Marchantiophyta</taxon>
        <taxon>Marchantiopsida</taxon>
        <taxon>Marchantiidae</taxon>
        <taxon>Marchantiales</taxon>
        <taxon>Marchantiaceae</taxon>
        <taxon>Marchantia</taxon>
    </lineage>
</organism>
<name>A0A2R6WD69_MARPO</name>
<dbReference type="Proteomes" id="UP000244005">
    <property type="component" value="Unassembled WGS sequence"/>
</dbReference>
<evidence type="ECO:0000313" key="1">
    <source>
        <dbReference type="EMBL" id="PTQ31782.1"/>
    </source>
</evidence>